<reference evidence="2 3" key="1">
    <citation type="journal article" date="2015" name="Biotechnol. Biofuels">
        <title>Enhanced degradation of softwood versus hardwood by the white-rot fungus Pycnoporus coccineus.</title>
        <authorList>
            <person name="Couturier M."/>
            <person name="Navarro D."/>
            <person name="Chevret D."/>
            <person name="Henrissat B."/>
            <person name="Piumi F."/>
            <person name="Ruiz-Duenas F.J."/>
            <person name="Martinez A.T."/>
            <person name="Grigoriev I.V."/>
            <person name="Riley R."/>
            <person name="Lipzen A."/>
            <person name="Berrin J.G."/>
            <person name="Master E.R."/>
            <person name="Rosso M.N."/>
        </authorList>
    </citation>
    <scope>NUCLEOTIDE SEQUENCE [LARGE SCALE GENOMIC DNA]</scope>
    <source>
        <strain evidence="2 3">BRFM310</strain>
    </source>
</reference>
<feature type="compositionally biased region" description="Basic and acidic residues" evidence="1">
    <location>
        <begin position="22"/>
        <end position="44"/>
    </location>
</feature>
<proteinExistence type="predicted"/>
<protein>
    <submittedName>
        <fullName evidence="2">Uncharacterized protein</fullName>
    </submittedName>
</protein>
<keyword evidence="3" id="KW-1185">Reference proteome</keyword>
<sequence>MVGRLAMRYKLGPPSIKHKPKLAPDRNEEEKRQVNENMCKHGSVDRTGGPMKEQGKEMIPGKY</sequence>
<feature type="region of interest" description="Disordered" evidence="1">
    <location>
        <begin position="1"/>
        <end position="63"/>
    </location>
</feature>
<evidence type="ECO:0000313" key="2">
    <source>
        <dbReference type="EMBL" id="OSD00927.1"/>
    </source>
</evidence>
<name>A0A1Y2IIJ0_TRAC3</name>
<dbReference type="EMBL" id="KZ084115">
    <property type="protein sequence ID" value="OSD00927.1"/>
    <property type="molecule type" value="Genomic_DNA"/>
</dbReference>
<organism evidence="2 3">
    <name type="scientific">Trametes coccinea (strain BRFM310)</name>
    <name type="common">Pycnoporus coccineus</name>
    <dbReference type="NCBI Taxonomy" id="1353009"/>
    <lineage>
        <taxon>Eukaryota</taxon>
        <taxon>Fungi</taxon>
        <taxon>Dikarya</taxon>
        <taxon>Basidiomycota</taxon>
        <taxon>Agaricomycotina</taxon>
        <taxon>Agaricomycetes</taxon>
        <taxon>Polyporales</taxon>
        <taxon>Polyporaceae</taxon>
        <taxon>Trametes</taxon>
    </lineage>
</organism>
<dbReference type="AlphaFoldDB" id="A0A1Y2IIJ0"/>
<dbReference type="Proteomes" id="UP000193067">
    <property type="component" value="Unassembled WGS sequence"/>
</dbReference>
<gene>
    <name evidence="2" type="ORF">PYCCODRAFT_1436987</name>
</gene>
<evidence type="ECO:0000313" key="3">
    <source>
        <dbReference type="Proteomes" id="UP000193067"/>
    </source>
</evidence>
<accession>A0A1Y2IIJ0</accession>
<evidence type="ECO:0000256" key="1">
    <source>
        <dbReference type="SAM" id="MobiDB-lite"/>
    </source>
</evidence>